<name>A0A2X0QXT7_9PROT</name>
<dbReference type="EMBL" id="LS423452">
    <property type="protein sequence ID" value="SPS06397.1"/>
    <property type="molecule type" value="Genomic_DNA"/>
</dbReference>
<feature type="coiled-coil region" evidence="1">
    <location>
        <begin position="88"/>
        <end position="115"/>
    </location>
</feature>
<keyword evidence="2" id="KW-0812">Transmembrane</keyword>
<dbReference type="Gene3D" id="6.10.140.1990">
    <property type="match status" value="1"/>
</dbReference>
<dbReference type="GO" id="GO:1990961">
    <property type="term" value="P:xenobiotic detoxification by transmembrane export across the plasma membrane"/>
    <property type="evidence" value="ECO:0007669"/>
    <property type="project" value="InterPro"/>
</dbReference>
<dbReference type="FunFam" id="2.40.50.100:FF:000077">
    <property type="entry name" value="Glycoside hydrolase family 43"/>
    <property type="match status" value="1"/>
</dbReference>
<reference evidence="5" key="1">
    <citation type="submission" date="2018-05" db="EMBL/GenBank/DDBJ databases">
        <authorList>
            <person name="Lanie J.A."/>
            <person name="Ng W.-L."/>
            <person name="Kazmierczak K.M."/>
            <person name="Andrzejewski T.M."/>
            <person name="Davidsen T.M."/>
            <person name="Wayne K.J."/>
            <person name="Tettelin H."/>
            <person name="Glass J.I."/>
            <person name="Rusch D."/>
            <person name="Podicherti R."/>
            <person name="Tsui H.-C.T."/>
            <person name="Winkler M.E."/>
        </authorList>
    </citation>
    <scope>NUCLEOTIDE SEQUENCE</scope>
    <source>
        <strain evidence="5">KNB</strain>
    </source>
</reference>
<dbReference type="Pfam" id="PF25917">
    <property type="entry name" value="BSH_RND"/>
    <property type="match status" value="1"/>
</dbReference>
<dbReference type="PANTHER" id="PTHR30438:SF2">
    <property type="entry name" value="MEMBRANE PROTEIN"/>
    <property type="match status" value="1"/>
</dbReference>
<dbReference type="Gene3D" id="2.40.50.100">
    <property type="match status" value="1"/>
</dbReference>
<dbReference type="AlphaFoldDB" id="A0A2X0QXT7"/>
<keyword evidence="2" id="KW-0472">Membrane</keyword>
<dbReference type="InterPro" id="IPR058625">
    <property type="entry name" value="MdtA-like_BSH"/>
</dbReference>
<evidence type="ECO:0000313" key="5">
    <source>
        <dbReference type="EMBL" id="SPS06397.1"/>
    </source>
</evidence>
<evidence type="ECO:0000256" key="1">
    <source>
        <dbReference type="SAM" id="Coils"/>
    </source>
</evidence>
<organism evidence="5">
    <name type="scientific">Candidatus Nitrotoga fabula</name>
    <dbReference type="NCBI Taxonomy" id="2182327"/>
    <lineage>
        <taxon>Bacteria</taxon>
        <taxon>Pseudomonadati</taxon>
        <taxon>Pseudomonadota</taxon>
        <taxon>Betaproteobacteria</taxon>
        <taxon>Nitrosomonadales</taxon>
        <taxon>Gallionellaceae</taxon>
        <taxon>Candidatus Nitrotoga</taxon>
    </lineage>
</organism>
<accession>A0A2X0QXT7</accession>
<feature type="transmembrane region" description="Helical" evidence="2">
    <location>
        <begin position="14"/>
        <end position="35"/>
    </location>
</feature>
<proteinExistence type="predicted"/>
<dbReference type="PANTHER" id="PTHR30438">
    <property type="entry name" value="36 KDA ANTIGEN-RELATED"/>
    <property type="match status" value="1"/>
</dbReference>
<dbReference type="SUPFAM" id="SSF111369">
    <property type="entry name" value="HlyD-like secretion proteins"/>
    <property type="match status" value="2"/>
</dbReference>
<evidence type="ECO:0000259" key="3">
    <source>
        <dbReference type="Pfam" id="PF25876"/>
    </source>
</evidence>
<protein>
    <submittedName>
        <fullName evidence="5">Putative HlyD family secretion protein</fullName>
    </submittedName>
</protein>
<feature type="domain" description="Multidrug resistance protein MdtA-like alpha-helical hairpin" evidence="3">
    <location>
        <begin position="130"/>
        <end position="183"/>
    </location>
</feature>
<sequence>MLTNLLENLRNSRFVRMIIVIITLVVVGVLVQQFFAKDKHADFIASGNGRIEATEIDVAARSSGRIKDILVNEGDFVKAGQILARIDSDSLNAQLRQAEAQAQQAHNAVATARSQLAQREAERAAVVAVVVQREAELSAARSRAARSLALAKEGGASRQEADDDRTQLRSAEAAIMAARAQVTASDAAIATGRVLILGAQSAAEAADATVERIRIDIHDNDLKAPRDGRIQFRVVQPGEVVGAGGKVLNLLDLEDVYMNFFLPETIVGRVALGSEVRIVLDAAPGYVIPARVSFVASAAQFTPKTVETASERQKLMFRVKARIAPSLLKKYSNQVKTGLPGVAWVKLDRHAEWPGKLAVGILK</sequence>
<keyword evidence="1" id="KW-0175">Coiled coil</keyword>
<dbReference type="PRINTS" id="PR01490">
    <property type="entry name" value="RTXTOXIND"/>
</dbReference>
<dbReference type="GO" id="GO:0019898">
    <property type="term" value="C:extrinsic component of membrane"/>
    <property type="evidence" value="ECO:0007669"/>
    <property type="project" value="InterPro"/>
</dbReference>
<evidence type="ECO:0000256" key="2">
    <source>
        <dbReference type="SAM" id="Phobius"/>
    </source>
</evidence>
<dbReference type="GO" id="GO:0005886">
    <property type="term" value="C:plasma membrane"/>
    <property type="evidence" value="ECO:0007669"/>
    <property type="project" value="TreeGrafter"/>
</dbReference>
<dbReference type="Gene3D" id="2.40.30.170">
    <property type="match status" value="1"/>
</dbReference>
<dbReference type="InterPro" id="IPR030190">
    <property type="entry name" value="MacA_alpha-hairpin_sf"/>
</dbReference>
<gene>
    <name evidence="5" type="primary">yhiI</name>
    <name evidence="5" type="ORF">NITFAB_1987</name>
</gene>
<evidence type="ECO:0000259" key="4">
    <source>
        <dbReference type="Pfam" id="PF25917"/>
    </source>
</evidence>
<dbReference type="Pfam" id="PF25876">
    <property type="entry name" value="HH_MFP_RND"/>
    <property type="match status" value="1"/>
</dbReference>
<dbReference type="InterPro" id="IPR058624">
    <property type="entry name" value="MdtA-like_HH"/>
</dbReference>
<keyword evidence="2" id="KW-1133">Transmembrane helix</keyword>
<feature type="domain" description="Multidrug resistance protein MdtA-like barrel-sandwich hybrid" evidence="4">
    <location>
        <begin position="56"/>
        <end position="248"/>
    </location>
</feature>
<dbReference type="GO" id="GO:1990195">
    <property type="term" value="C:macrolide transmembrane transporter complex"/>
    <property type="evidence" value="ECO:0007669"/>
    <property type="project" value="InterPro"/>
</dbReference>